<feature type="region of interest" description="Disordered" evidence="1">
    <location>
        <begin position="121"/>
        <end position="197"/>
    </location>
</feature>
<evidence type="ECO:0000313" key="2">
    <source>
        <dbReference type="EMBL" id="KAG7460814.1"/>
    </source>
</evidence>
<name>A0A9D3T482_MEGAT</name>
<dbReference type="EMBL" id="JAFDVH010000018">
    <property type="protein sequence ID" value="KAG7460814.1"/>
    <property type="molecule type" value="Genomic_DNA"/>
</dbReference>
<sequence>MCCSGHRLTASYLDPHRLQDVLQSNLRIGSNLSLPAFISALVSRQAVCPPGSSGCELGGPRKAGGVYTVGQGLPAPRLLKRRIHSYPRLQQTEAAAEFAETTGFFTEMSAATDAPGELSFISEHDTDSESSEPAVQKKKKKVKKKSESPAAPTTVRVTAVNTKASSSLGRKKTPKTTEEPLPKRGQTNEAFEPDFKT</sequence>
<accession>A0A9D3T482</accession>
<keyword evidence="3" id="KW-1185">Reference proteome</keyword>
<feature type="compositionally biased region" description="Polar residues" evidence="1">
    <location>
        <begin position="155"/>
        <end position="168"/>
    </location>
</feature>
<organism evidence="2 3">
    <name type="scientific">Megalops atlanticus</name>
    <name type="common">Tarpon</name>
    <name type="synonym">Clupea gigantea</name>
    <dbReference type="NCBI Taxonomy" id="7932"/>
    <lineage>
        <taxon>Eukaryota</taxon>
        <taxon>Metazoa</taxon>
        <taxon>Chordata</taxon>
        <taxon>Craniata</taxon>
        <taxon>Vertebrata</taxon>
        <taxon>Euteleostomi</taxon>
        <taxon>Actinopterygii</taxon>
        <taxon>Neopterygii</taxon>
        <taxon>Teleostei</taxon>
        <taxon>Elopiformes</taxon>
        <taxon>Megalopidae</taxon>
        <taxon>Megalops</taxon>
    </lineage>
</organism>
<gene>
    <name evidence="2" type="ORF">MATL_G00202930</name>
</gene>
<protein>
    <submittedName>
        <fullName evidence="2">Uncharacterized protein</fullName>
    </submittedName>
</protein>
<dbReference type="AlphaFoldDB" id="A0A9D3T482"/>
<comment type="caution">
    <text evidence="2">The sequence shown here is derived from an EMBL/GenBank/DDBJ whole genome shotgun (WGS) entry which is preliminary data.</text>
</comment>
<dbReference type="OrthoDB" id="8964319at2759"/>
<dbReference type="Proteomes" id="UP001046870">
    <property type="component" value="Chromosome 18"/>
</dbReference>
<evidence type="ECO:0000313" key="3">
    <source>
        <dbReference type="Proteomes" id="UP001046870"/>
    </source>
</evidence>
<reference evidence="2" key="1">
    <citation type="submission" date="2021-01" db="EMBL/GenBank/DDBJ databases">
        <authorList>
            <person name="Zahm M."/>
            <person name="Roques C."/>
            <person name="Cabau C."/>
            <person name="Klopp C."/>
            <person name="Donnadieu C."/>
            <person name="Jouanno E."/>
            <person name="Lampietro C."/>
            <person name="Louis A."/>
            <person name="Herpin A."/>
            <person name="Echchiki A."/>
            <person name="Berthelot C."/>
            <person name="Parey E."/>
            <person name="Roest-Crollius H."/>
            <person name="Braasch I."/>
            <person name="Postlethwait J."/>
            <person name="Bobe J."/>
            <person name="Montfort J."/>
            <person name="Bouchez O."/>
            <person name="Begum T."/>
            <person name="Mejri S."/>
            <person name="Adams A."/>
            <person name="Chen W.-J."/>
            <person name="Guiguen Y."/>
        </authorList>
    </citation>
    <scope>NUCLEOTIDE SEQUENCE</scope>
    <source>
        <strain evidence="2">YG-15Mar2019-1</strain>
        <tissue evidence="2">Brain</tissue>
    </source>
</reference>
<proteinExistence type="predicted"/>
<evidence type="ECO:0000256" key="1">
    <source>
        <dbReference type="SAM" id="MobiDB-lite"/>
    </source>
</evidence>